<dbReference type="SMART" id="SM00388">
    <property type="entry name" value="HisKA"/>
    <property type="match status" value="1"/>
</dbReference>
<dbReference type="EMBL" id="FNEM01000001">
    <property type="protein sequence ID" value="SDI29569.1"/>
    <property type="molecule type" value="Genomic_DNA"/>
</dbReference>
<dbReference type="Gene3D" id="1.10.287.130">
    <property type="match status" value="1"/>
</dbReference>
<keyword evidence="4" id="KW-1003">Cell membrane</keyword>
<name>A0A1G8JE70_9GAMM</name>
<evidence type="ECO:0000256" key="7">
    <source>
        <dbReference type="ARBA" id="ARBA00022741"/>
    </source>
</evidence>
<evidence type="ECO:0000313" key="13">
    <source>
        <dbReference type="EMBL" id="SDI29569.1"/>
    </source>
</evidence>
<dbReference type="PROSITE" id="PS50885">
    <property type="entry name" value="HAMP"/>
    <property type="match status" value="1"/>
</dbReference>
<dbReference type="PRINTS" id="PR00344">
    <property type="entry name" value="BCTRLSENSOR"/>
</dbReference>
<dbReference type="RefSeq" id="WP_090359851.1">
    <property type="nucleotide sequence ID" value="NZ_FNEM01000001.1"/>
</dbReference>
<dbReference type="InterPro" id="IPR036890">
    <property type="entry name" value="HATPase_C_sf"/>
</dbReference>
<feature type="domain" description="Histidine kinase" evidence="11">
    <location>
        <begin position="235"/>
        <end position="445"/>
    </location>
</feature>
<evidence type="ECO:0000259" key="12">
    <source>
        <dbReference type="PROSITE" id="PS50885"/>
    </source>
</evidence>
<evidence type="ECO:0000256" key="2">
    <source>
        <dbReference type="ARBA" id="ARBA00004651"/>
    </source>
</evidence>
<dbReference type="OrthoDB" id="9804645at2"/>
<keyword evidence="10" id="KW-1133">Transmembrane helix</keyword>
<evidence type="ECO:0000256" key="1">
    <source>
        <dbReference type="ARBA" id="ARBA00000085"/>
    </source>
</evidence>
<dbReference type="SMART" id="SM00304">
    <property type="entry name" value="HAMP"/>
    <property type="match status" value="1"/>
</dbReference>
<proteinExistence type="predicted"/>
<dbReference type="Proteomes" id="UP000199527">
    <property type="component" value="Unassembled WGS sequence"/>
</dbReference>
<dbReference type="InterPro" id="IPR050980">
    <property type="entry name" value="2C_sensor_his_kinase"/>
</dbReference>
<dbReference type="PROSITE" id="PS50109">
    <property type="entry name" value="HIS_KIN"/>
    <property type="match status" value="1"/>
</dbReference>
<dbReference type="GO" id="GO:0005524">
    <property type="term" value="F:ATP binding"/>
    <property type="evidence" value="ECO:0007669"/>
    <property type="project" value="UniProtKB-KW"/>
</dbReference>
<evidence type="ECO:0000256" key="4">
    <source>
        <dbReference type="ARBA" id="ARBA00022475"/>
    </source>
</evidence>
<dbReference type="SMART" id="SM00387">
    <property type="entry name" value="HATPase_c"/>
    <property type="match status" value="1"/>
</dbReference>
<keyword evidence="14" id="KW-1185">Reference proteome</keyword>
<evidence type="ECO:0000256" key="9">
    <source>
        <dbReference type="ARBA" id="ARBA00022840"/>
    </source>
</evidence>
<comment type="subcellular location">
    <subcellularLocation>
        <location evidence="2">Cell membrane</location>
        <topology evidence="2">Multi-pass membrane protein</topology>
    </subcellularLocation>
</comment>
<evidence type="ECO:0000256" key="3">
    <source>
        <dbReference type="ARBA" id="ARBA00012438"/>
    </source>
</evidence>
<dbReference type="CDD" id="cd00082">
    <property type="entry name" value="HisKA"/>
    <property type="match status" value="1"/>
</dbReference>
<dbReference type="PANTHER" id="PTHR44936">
    <property type="entry name" value="SENSOR PROTEIN CREC"/>
    <property type="match status" value="1"/>
</dbReference>
<evidence type="ECO:0000256" key="10">
    <source>
        <dbReference type="SAM" id="Phobius"/>
    </source>
</evidence>
<evidence type="ECO:0000256" key="5">
    <source>
        <dbReference type="ARBA" id="ARBA00022553"/>
    </source>
</evidence>
<keyword evidence="6" id="KW-0808">Transferase</keyword>
<reference evidence="14" key="1">
    <citation type="submission" date="2016-10" db="EMBL/GenBank/DDBJ databases">
        <authorList>
            <person name="Varghese N."/>
            <person name="Submissions S."/>
        </authorList>
    </citation>
    <scope>NUCLEOTIDE SEQUENCE [LARGE SCALE GENOMIC DNA]</scope>
    <source>
        <strain evidence="14">DSM 23317</strain>
    </source>
</reference>
<dbReference type="Pfam" id="PF02518">
    <property type="entry name" value="HATPase_c"/>
    <property type="match status" value="1"/>
</dbReference>
<keyword evidence="8 13" id="KW-0418">Kinase</keyword>
<feature type="domain" description="HAMP" evidence="12">
    <location>
        <begin position="175"/>
        <end position="227"/>
    </location>
</feature>
<keyword evidence="10" id="KW-0472">Membrane</keyword>
<evidence type="ECO:0000259" key="11">
    <source>
        <dbReference type="PROSITE" id="PS50109"/>
    </source>
</evidence>
<dbReference type="Gene3D" id="6.10.340.10">
    <property type="match status" value="1"/>
</dbReference>
<dbReference type="Gene3D" id="3.30.565.10">
    <property type="entry name" value="Histidine kinase-like ATPase, C-terminal domain"/>
    <property type="match status" value="1"/>
</dbReference>
<keyword evidence="7" id="KW-0547">Nucleotide-binding</keyword>
<dbReference type="InterPro" id="IPR003661">
    <property type="entry name" value="HisK_dim/P_dom"/>
</dbReference>
<sequence length="447" mass="49701">MTKLIPPLFTRLYLSMIMALVGSIALTLNFAELVLDDSDTKDFYADTHAAYSFLYNSWRLQPLPPAEFFDTLDLWNFPFEVRWQVVPAAPCTQCDLVAKFDLADVYRFHDSDDLLASFSMEGSQGRLLLIDHLGASGMPVDLEAAWEEDPEEFFPYLLFMMAILAMGAALYVPARQLQRQIQALTDTQHRFGQGQLDVRADVPDAEPVRQLANSFNTMASAISTSVHESRVFAQAVPHELRTPLSRIQLANGLLRKQCSSADQIALLDNIDAYVEDMDQLTNQVLTLVRLNALDRQPERQLQELSLLLEQRLSWFKKLDALPLRCFVKQLPQHAVDGSCFRLLFDNLVSNAQRYGHSQVQVTAEAMPDGIQISVEEDGQGISAEDHELIFLPFSRLDASRTQATGGLGLGLAIAQAAASRMGARIQVSDSSLGGAKFTVLFPTASTL</sequence>
<dbReference type="InterPro" id="IPR005467">
    <property type="entry name" value="His_kinase_dom"/>
</dbReference>
<organism evidence="13 14">
    <name type="scientific">Ferrimonas sediminum</name>
    <dbReference type="NCBI Taxonomy" id="718193"/>
    <lineage>
        <taxon>Bacteria</taxon>
        <taxon>Pseudomonadati</taxon>
        <taxon>Pseudomonadota</taxon>
        <taxon>Gammaproteobacteria</taxon>
        <taxon>Alteromonadales</taxon>
        <taxon>Ferrimonadaceae</taxon>
        <taxon>Ferrimonas</taxon>
    </lineage>
</organism>
<dbReference type="GO" id="GO:0005886">
    <property type="term" value="C:plasma membrane"/>
    <property type="evidence" value="ECO:0007669"/>
    <property type="project" value="UniProtKB-SubCell"/>
</dbReference>
<keyword evidence="5" id="KW-0597">Phosphoprotein</keyword>
<keyword evidence="10" id="KW-0812">Transmembrane</keyword>
<feature type="transmembrane region" description="Helical" evidence="10">
    <location>
        <begin position="153"/>
        <end position="172"/>
    </location>
</feature>
<dbReference type="EC" id="2.7.13.3" evidence="3"/>
<dbReference type="Pfam" id="PF00512">
    <property type="entry name" value="HisKA"/>
    <property type="match status" value="1"/>
</dbReference>
<accession>A0A1G8JE70</accession>
<dbReference type="InterPro" id="IPR003594">
    <property type="entry name" value="HATPase_dom"/>
</dbReference>
<dbReference type="GO" id="GO:0000155">
    <property type="term" value="F:phosphorelay sensor kinase activity"/>
    <property type="evidence" value="ECO:0007669"/>
    <property type="project" value="InterPro"/>
</dbReference>
<gene>
    <name evidence="13" type="ORF">SAMN04488540_10131</name>
</gene>
<comment type="catalytic activity">
    <reaction evidence="1">
        <text>ATP + protein L-histidine = ADP + protein N-phospho-L-histidine.</text>
        <dbReference type="EC" id="2.7.13.3"/>
    </reaction>
</comment>
<dbReference type="SUPFAM" id="SSF55874">
    <property type="entry name" value="ATPase domain of HSP90 chaperone/DNA topoisomerase II/histidine kinase"/>
    <property type="match status" value="1"/>
</dbReference>
<dbReference type="InterPro" id="IPR036097">
    <property type="entry name" value="HisK_dim/P_sf"/>
</dbReference>
<dbReference type="InterPro" id="IPR004358">
    <property type="entry name" value="Sig_transdc_His_kin-like_C"/>
</dbReference>
<protein>
    <recommendedName>
        <fullName evidence="3">histidine kinase</fullName>
        <ecNumber evidence="3">2.7.13.3</ecNumber>
    </recommendedName>
</protein>
<dbReference type="InterPro" id="IPR003660">
    <property type="entry name" value="HAMP_dom"/>
</dbReference>
<evidence type="ECO:0000256" key="6">
    <source>
        <dbReference type="ARBA" id="ARBA00022679"/>
    </source>
</evidence>
<feature type="transmembrane region" description="Helical" evidence="10">
    <location>
        <begin position="12"/>
        <end position="31"/>
    </location>
</feature>
<evidence type="ECO:0000313" key="14">
    <source>
        <dbReference type="Proteomes" id="UP000199527"/>
    </source>
</evidence>
<evidence type="ECO:0000256" key="8">
    <source>
        <dbReference type="ARBA" id="ARBA00022777"/>
    </source>
</evidence>
<dbReference type="PANTHER" id="PTHR44936:SF10">
    <property type="entry name" value="SENSOR PROTEIN RSTB"/>
    <property type="match status" value="1"/>
</dbReference>
<dbReference type="AlphaFoldDB" id="A0A1G8JE70"/>
<dbReference type="SUPFAM" id="SSF47384">
    <property type="entry name" value="Homodimeric domain of signal transducing histidine kinase"/>
    <property type="match status" value="1"/>
</dbReference>
<dbReference type="CDD" id="cd06225">
    <property type="entry name" value="HAMP"/>
    <property type="match status" value="1"/>
</dbReference>
<keyword evidence="9" id="KW-0067">ATP-binding</keyword>